<evidence type="ECO:0000313" key="3">
    <source>
        <dbReference type="Proteomes" id="UP000272729"/>
    </source>
</evidence>
<keyword evidence="3" id="KW-1185">Reference proteome</keyword>
<proteinExistence type="predicted"/>
<name>A0A495WZQ4_9PSEU</name>
<protein>
    <submittedName>
        <fullName evidence="2">Uncharacterized protein</fullName>
    </submittedName>
</protein>
<dbReference type="AlphaFoldDB" id="A0A495WZQ4"/>
<evidence type="ECO:0000256" key="1">
    <source>
        <dbReference type="SAM" id="MobiDB-lite"/>
    </source>
</evidence>
<feature type="region of interest" description="Disordered" evidence="1">
    <location>
        <begin position="49"/>
        <end position="100"/>
    </location>
</feature>
<dbReference type="Proteomes" id="UP000272729">
    <property type="component" value="Unassembled WGS sequence"/>
</dbReference>
<organism evidence="2 3">
    <name type="scientific">Saccharothrix variisporea</name>
    <dbReference type="NCBI Taxonomy" id="543527"/>
    <lineage>
        <taxon>Bacteria</taxon>
        <taxon>Bacillati</taxon>
        <taxon>Actinomycetota</taxon>
        <taxon>Actinomycetes</taxon>
        <taxon>Pseudonocardiales</taxon>
        <taxon>Pseudonocardiaceae</taxon>
        <taxon>Saccharothrix</taxon>
    </lineage>
</organism>
<feature type="compositionally biased region" description="Basic residues" evidence="1">
    <location>
        <begin position="84"/>
        <end position="93"/>
    </location>
</feature>
<reference evidence="2 3" key="1">
    <citation type="submission" date="2018-10" db="EMBL/GenBank/DDBJ databases">
        <title>Sequencing the genomes of 1000 actinobacteria strains.</title>
        <authorList>
            <person name="Klenk H.-P."/>
        </authorList>
    </citation>
    <scope>NUCLEOTIDE SEQUENCE [LARGE SCALE GENOMIC DNA]</scope>
    <source>
        <strain evidence="2 3">DSM 43911</strain>
    </source>
</reference>
<feature type="compositionally biased region" description="Basic residues" evidence="1">
    <location>
        <begin position="1"/>
        <end position="12"/>
    </location>
</feature>
<evidence type="ECO:0000313" key="2">
    <source>
        <dbReference type="EMBL" id="RKT67100.1"/>
    </source>
</evidence>
<gene>
    <name evidence="2" type="ORF">DFJ66_0268</name>
</gene>
<accession>A0A495WZQ4</accession>
<feature type="region of interest" description="Disordered" evidence="1">
    <location>
        <begin position="1"/>
        <end position="24"/>
    </location>
</feature>
<dbReference type="EMBL" id="RBXR01000001">
    <property type="protein sequence ID" value="RKT67100.1"/>
    <property type="molecule type" value="Genomic_DNA"/>
</dbReference>
<feature type="compositionally biased region" description="Basic and acidic residues" evidence="1">
    <location>
        <begin position="58"/>
        <end position="75"/>
    </location>
</feature>
<sequence length="100" mass="11757">MRAMARRTRPHTRGSTVQRGYGPEHRALREAWRPRVDAGEVDCWRCRRPILPDTPWDLGHDDHDRSQYRGPEHARCNRGSAARRGNRSRRSARSSRDWLS</sequence>
<comment type="caution">
    <text evidence="2">The sequence shown here is derived from an EMBL/GenBank/DDBJ whole genome shotgun (WGS) entry which is preliminary data.</text>
</comment>